<dbReference type="PATRIC" id="fig|937777.3.peg.3274"/>
<protein>
    <recommendedName>
        <fullName evidence="5">DUF1269 domain-containing protein</fullName>
    </recommendedName>
</protein>
<evidence type="ECO:0008006" key="5">
    <source>
        <dbReference type="Google" id="ProtNLM"/>
    </source>
</evidence>
<dbReference type="eggNOG" id="ENOG5030348">
    <property type="taxonomic scope" value="Bacteria"/>
</dbReference>
<dbReference type="RefSeq" id="WP_015236998.1">
    <property type="nucleotide sequence ID" value="NC_019793.1"/>
</dbReference>
<dbReference type="OrthoDB" id="69417at2"/>
<gene>
    <name evidence="3" type="ordered locus">Deipe_3258</name>
</gene>
<accession>L0A6Q2</accession>
<keyword evidence="2" id="KW-0812">Transmembrane</keyword>
<dbReference type="HOGENOM" id="CLU_096380_0_0_0"/>
<evidence type="ECO:0000313" key="4">
    <source>
        <dbReference type="Proteomes" id="UP000010467"/>
    </source>
</evidence>
<dbReference type="STRING" id="937777.Deipe_3258"/>
<feature type="transmembrane region" description="Helical" evidence="2">
    <location>
        <begin position="67"/>
        <end position="87"/>
    </location>
</feature>
<feature type="transmembrane region" description="Helical" evidence="2">
    <location>
        <begin position="99"/>
        <end position="119"/>
    </location>
</feature>
<name>L0A6Q2_DEIPD</name>
<dbReference type="EMBL" id="CP003382">
    <property type="protein sequence ID" value="AFZ68700.1"/>
    <property type="molecule type" value="Genomic_DNA"/>
</dbReference>
<evidence type="ECO:0000256" key="1">
    <source>
        <dbReference type="SAM" id="MobiDB-lite"/>
    </source>
</evidence>
<organism evidence="3 4">
    <name type="scientific">Deinococcus peraridilitoris (strain DSM 19664 / LMG 22246 / CIP 109416 / KR-200)</name>
    <dbReference type="NCBI Taxonomy" id="937777"/>
    <lineage>
        <taxon>Bacteria</taxon>
        <taxon>Thermotogati</taxon>
        <taxon>Deinococcota</taxon>
        <taxon>Deinococci</taxon>
        <taxon>Deinococcales</taxon>
        <taxon>Deinococcaceae</taxon>
        <taxon>Deinococcus</taxon>
    </lineage>
</organism>
<reference evidence="4" key="1">
    <citation type="submission" date="2012-03" db="EMBL/GenBank/DDBJ databases">
        <title>Complete sequence of chromosome of Deinococcus peraridilitoris DSM 19664.</title>
        <authorList>
            <person name="Lucas S."/>
            <person name="Copeland A."/>
            <person name="Lapidus A."/>
            <person name="Glavina del Rio T."/>
            <person name="Dalin E."/>
            <person name="Tice H."/>
            <person name="Bruce D."/>
            <person name="Goodwin L."/>
            <person name="Pitluck S."/>
            <person name="Peters L."/>
            <person name="Mikhailova N."/>
            <person name="Lu M."/>
            <person name="Kyrpides N."/>
            <person name="Mavromatis K."/>
            <person name="Ivanova N."/>
            <person name="Brettin T."/>
            <person name="Detter J.C."/>
            <person name="Han C."/>
            <person name="Larimer F."/>
            <person name="Land M."/>
            <person name="Hauser L."/>
            <person name="Markowitz V."/>
            <person name="Cheng J.-F."/>
            <person name="Hugenholtz P."/>
            <person name="Woyke T."/>
            <person name="Wu D."/>
            <person name="Pukall R."/>
            <person name="Steenblock K."/>
            <person name="Brambilla E."/>
            <person name="Klenk H.-P."/>
            <person name="Eisen J.A."/>
        </authorList>
    </citation>
    <scope>NUCLEOTIDE SEQUENCE [LARGE SCALE GENOMIC DNA]</scope>
    <source>
        <strain evidence="4">DSM 19664 / LMG 22246 / CIP 109416 / KR-200</strain>
    </source>
</reference>
<sequence>METVVALFNEPSQARTALSRLLDRGFERDRLGFSLLDVVAQEDLASEIGVSHEEGAPAGAGSVFRGAGLGLLAGVGLALPTWLLMLIIPETRPMHEGGLIGIMFGAISGLGLGAAFGALSGGDHGDYVKLLRRMGVPERIALGYYDGLKRGKVMVIARDQEQERADEATAILKSAGAIELDEGTGGGRLSSERRPHREDRHR</sequence>
<dbReference type="Proteomes" id="UP000010467">
    <property type="component" value="Chromosome"/>
</dbReference>
<proteinExistence type="predicted"/>
<feature type="compositionally biased region" description="Basic and acidic residues" evidence="1">
    <location>
        <begin position="190"/>
        <end position="202"/>
    </location>
</feature>
<keyword evidence="2" id="KW-0472">Membrane</keyword>
<feature type="region of interest" description="Disordered" evidence="1">
    <location>
        <begin position="176"/>
        <end position="202"/>
    </location>
</feature>
<evidence type="ECO:0000256" key="2">
    <source>
        <dbReference type="SAM" id="Phobius"/>
    </source>
</evidence>
<dbReference type="KEGG" id="dpd:Deipe_3258"/>
<dbReference type="AlphaFoldDB" id="L0A6Q2"/>
<keyword evidence="2" id="KW-1133">Transmembrane helix</keyword>
<evidence type="ECO:0000313" key="3">
    <source>
        <dbReference type="EMBL" id="AFZ68700.1"/>
    </source>
</evidence>
<keyword evidence="4" id="KW-1185">Reference proteome</keyword>